<protein>
    <submittedName>
        <fullName evidence="1">Uncharacterized protein</fullName>
    </submittedName>
</protein>
<sequence>MLSVTCGASLNINEYSEITKVAKHPTLIQMHNREIEPKNRFISPAVGALPSSNLIRFTTGKE</sequence>
<dbReference type="AlphaFoldDB" id="A0AAU9QSN7"/>
<proteinExistence type="predicted"/>
<name>A0AAU9QSN7_9VIBR</name>
<evidence type="ECO:0000313" key="2">
    <source>
        <dbReference type="Proteomes" id="UP001295462"/>
    </source>
</evidence>
<organism evidence="1 2">
    <name type="scientific">Vibrio jasicida</name>
    <dbReference type="NCBI Taxonomy" id="766224"/>
    <lineage>
        <taxon>Bacteria</taxon>
        <taxon>Pseudomonadati</taxon>
        <taxon>Pseudomonadota</taxon>
        <taxon>Gammaproteobacteria</taxon>
        <taxon>Vibrionales</taxon>
        <taxon>Vibrionaceae</taxon>
        <taxon>Vibrio</taxon>
    </lineage>
</organism>
<reference evidence="1" key="1">
    <citation type="submission" date="2022-01" db="EMBL/GenBank/DDBJ databases">
        <authorList>
            <person name="Lagorce A."/>
        </authorList>
    </citation>
    <scope>NUCLEOTIDE SEQUENCE</scope>
    <source>
        <strain evidence="1">Th15_F1_A12</strain>
    </source>
</reference>
<evidence type="ECO:0000313" key="1">
    <source>
        <dbReference type="EMBL" id="CAH1597376.1"/>
    </source>
</evidence>
<dbReference type="Proteomes" id="UP001295462">
    <property type="component" value="Unassembled WGS sequence"/>
</dbReference>
<gene>
    <name evidence="1" type="ORF">THF1A12_320032</name>
</gene>
<accession>A0AAU9QSN7</accession>
<comment type="caution">
    <text evidence="1">The sequence shown here is derived from an EMBL/GenBank/DDBJ whole genome shotgun (WGS) entry which is preliminary data.</text>
</comment>
<dbReference type="EMBL" id="CAKMUD010000086">
    <property type="protein sequence ID" value="CAH1597376.1"/>
    <property type="molecule type" value="Genomic_DNA"/>
</dbReference>